<feature type="region of interest" description="Disordered" evidence="1">
    <location>
        <begin position="1"/>
        <end position="24"/>
    </location>
</feature>
<accession>A0A9N7TVI1</accession>
<sequence length="142" mass="15254">MISTESPDTEQPVRPKEAENVSSEQILWRECSDRSCGSVGGGQQEGHLTANRAVTPPGAQVAAVAIKQPRLLRSNVWLVLSAAVGLRGNSPVGDPARRSVSGNTHRSHGVPHVLLCVFMLDEVGNFSLLHRLTSDSCAYSKR</sequence>
<name>A0A9N7TVI1_PLEPL</name>
<evidence type="ECO:0000313" key="3">
    <source>
        <dbReference type="Proteomes" id="UP001153269"/>
    </source>
</evidence>
<reference evidence="2" key="1">
    <citation type="submission" date="2020-03" db="EMBL/GenBank/DDBJ databases">
        <authorList>
            <person name="Weist P."/>
        </authorList>
    </citation>
    <scope>NUCLEOTIDE SEQUENCE</scope>
</reference>
<evidence type="ECO:0000256" key="1">
    <source>
        <dbReference type="SAM" id="MobiDB-lite"/>
    </source>
</evidence>
<proteinExistence type="predicted"/>
<evidence type="ECO:0000313" key="2">
    <source>
        <dbReference type="EMBL" id="CAB1419574.1"/>
    </source>
</evidence>
<dbReference type="EMBL" id="CADEAL010000399">
    <property type="protein sequence ID" value="CAB1419574.1"/>
    <property type="molecule type" value="Genomic_DNA"/>
</dbReference>
<dbReference type="Proteomes" id="UP001153269">
    <property type="component" value="Unassembled WGS sequence"/>
</dbReference>
<gene>
    <name evidence="2" type="ORF">PLEPLA_LOCUS7422</name>
</gene>
<dbReference type="AlphaFoldDB" id="A0A9N7TVI1"/>
<keyword evidence="3" id="KW-1185">Reference proteome</keyword>
<organism evidence="2 3">
    <name type="scientific">Pleuronectes platessa</name>
    <name type="common">European plaice</name>
    <dbReference type="NCBI Taxonomy" id="8262"/>
    <lineage>
        <taxon>Eukaryota</taxon>
        <taxon>Metazoa</taxon>
        <taxon>Chordata</taxon>
        <taxon>Craniata</taxon>
        <taxon>Vertebrata</taxon>
        <taxon>Euteleostomi</taxon>
        <taxon>Actinopterygii</taxon>
        <taxon>Neopterygii</taxon>
        <taxon>Teleostei</taxon>
        <taxon>Neoteleostei</taxon>
        <taxon>Acanthomorphata</taxon>
        <taxon>Carangaria</taxon>
        <taxon>Pleuronectiformes</taxon>
        <taxon>Pleuronectoidei</taxon>
        <taxon>Pleuronectidae</taxon>
        <taxon>Pleuronectes</taxon>
    </lineage>
</organism>
<protein>
    <submittedName>
        <fullName evidence="2">Uncharacterized protein</fullName>
    </submittedName>
</protein>
<comment type="caution">
    <text evidence="2">The sequence shown here is derived from an EMBL/GenBank/DDBJ whole genome shotgun (WGS) entry which is preliminary data.</text>
</comment>